<dbReference type="CDD" id="cd04301">
    <property type="entry name" value="NAT_SF"/>
    <property type="match status" value="1"/>
</dbReference>
<evidence type="ECO:0000259" key="2">
    <source>
        <dbReference type="PROSITE" id="PS51186"/>
    </source>
</evidence>
<reference evidence="3" key="1">
    <citation type="journal article" date="2021" name="PeerJ">
        <title>Extensive microbial diversity within the chicken gut microbiome revealed by metagenomics and culture.</title>
        <authorList>
            <person name="Gilroy R."/>
            <person name="Ravi A."/>
            <person name="Getino M."/>
            <person name="Pursley I."/>
            <person name="Horton D.L."/>
            <person name="Alikhan N.F."/>
            <person name="Baker D."/>
            <person name="Gharbi K."/>
            <person name="Hall N."/>
            <person name="Watson M."/>
            <person name="Adriaenssens E.M."/>
            <person name="Foster-Nyarko E."/>
            <person name="Jarju S."/>
            <person name="Secka A."/>
            <person name="Antonio M."/>
            <person name="Oren A."/>
            <person name="Chaudhuri R.R."/>
            <person name="La Ragione R."/>
            <person name="Hildebrand F."/>
            <person name="Pallen M.J."/>
        </authorList>
    </citation>
    <scope>NUCLEOTIDE SEQUENCE</scope>
    <source>
        <strain evidence="3">CHK178-16964</strain>
    </source>
</reference>
<feature type="transmembrane region" description="Helical" evidence="1">
    <location>
        <begin position="55"/>
        <end position="76"/>
    </location>
</feature>
<sequence length="178" mass="21229">MKLHMERVTENSKYWNEINVLAKEAFPPEEYIAPSKLVEMTEDNVDFWALSDHELFVGFMVVLTYKNMAYLFFLAIQPAHRSKGYGSLAIEALKNAYPKKELLVDFEKLDDHAANNEQRKKRRNFYLRNGYKETGLFVSYMGVDYEVFSMEDKFNYDDFKELMKTIRIEGFNPRYFYK</sequence>
<evidence type="ECO:0000256" key="1">
    <source>
        <dbReference type="SAM" id="Phobius"/>
    </source>
</evidence>
<dbReference type="EMBL" id="DWZA01000004">
    <property type="protein sequence ID" value="HJA70052.1"/>
    <property type="molecule type" value="Genomic_DNA"/>
</dbReference>
<keyword evidence="1" id="KW-0472">Membrane</keyword>
<dbReference type="Gene3D" id="3.40.630.30">
    <property type="match status" value="1"/>
</dbReference>
<evidence type="ECO:0000313" key="4">
    <source>
        <dbReference type="Proteomes" id="UP000823900"/>
    </source>
</evidence>
<name>A0A9D2HFT9_9FIRM</name>
<evidence type="ECO:0000313" key="3">
    <source>
        <dbReference type="EMBL" id="HJA70052.1"/>
    </source>
</evidence>
<accession>A0A9D2HFT9</accession>
<comment type="caution">
    <text evidence="3">The sequence shown here is derived from an EMBL/GenBank/DDBJ whole genome shotgun (WGS) entry which is preliminary data.</text>
</comment>
<dbReference type="Pfam" id="PF13508">
    <property type="entry name" value="Acetyltransf_7"/>
    <property type="match status" value="1"/>
</dbReference>
<organism evidence="3 4">
    <name type="scientific">Candidatus Lachnoclostridium stercoravium</name>
    <dbReference type="NCBI Taxonomy" id="2838633"/>
    <lineage>
        <taxon>Bacteria</taxon>
        <taxon>Bacillati</taxon>
        <taxon>Bacillota</taxon>
        <taxon>Clostridia</taxon>
        <taxon>Lachnospirales</taxon>
        <taxon>Lachnospiraceae</taxon>
    </lineage>
</organism>
<feature type="domain" description="N-acetyltransferase" evidence="2">
    <location>
        <begin position="3"/>
        <end position="155"/>
    </location>
</feature>
<dbReference type="SUPFAM" id="SSF55729">
    <property type="entry name" value="Acyl-CoA N-acyltransferases (Nat)"/>
    <property type="match status" value="1"/>
</dbReference>
<dbReference type="GO" id="GO:0016747">
    <property type="term" value="F:acyltransferase activity, transferring groups other than amino-acyl groups"/>
    <property type="evidence" value="ECO:0007669"/>
    <property type="project" value="InterPro"/>
</dbReference>
<keyword evidence="1" id="KW-1133">Transmembrane helix</keyword>
<dbReference type="InterPro" id="IPR016181">
    <property type="entry name" value="Acyl_CoA_acyltransferase"/>
</dbReference>
<protein>
    <submittedName>
        <fullName evidence="3">GNAT family N-acetyltransferase</fullName>
    </submittedName>
</protein>
<dbReference type="Proteomes" id="UP000823900">
    <property type="component" value="Unassembled WGS sequence"/>
</dbReference>
<reference evidence="3" key="2">
    <citation type="submission" date="2021-04" db="EMBL/GenBank/DDBJ databases">
        <authorList>
            <person name="Gilroy R."/>
        </authorList>
    </citation>
    <scope>NUCLEOTIDE SEQUENCE</scope>
    <source>
        <strain evidence="3">CHK178-16964</strain>
    </source>
</reference>
<gene>
    <name evidence="3" type="ORF">IAA07_00540</name>
</gene>
<dbReference type="InterPro" id="IPR000182">
    <property type="entry name" value="GNAT_dom"/>
</dbReference>
<proteinExistence type="predicted"/>
<dbReference type="AlphaFoldDB" id="A0A9D2HFT9"/>
<keyword evidence="1" id="KW-0812">Transmembrane</keyword>
<dbReference type="PROSITE" id="PS51186">
    <property type="entry name" value="GNAT"/>
    <property type="match status" value="1"/>
</dbReference>